<dbReference type="InterPro" id="IPR027417">
    <property type="entry name" value="P-loop_NTPase"/>
</dbReference>
<organism evidence="3 4">
    <name type="scientific">Mycena pura</name>
    <dbReference type="NCBI Taxonomy" id="153505"/>
    <lineage>
        <taxon>Eukaryota</taxon>
        <taxon>Fungi</taxon>
        <taxon>Dikarya</taxon>
        <taxon>Basidiomycota</taxon>
        <taxon>Agaricomycotina</taxon>
        <taxon>Agaricomycetes</taxon>
        <taxon>Agaricomycetidae</taxon>
        <taxon>Agaricales</taxon>
        <taxon>Marasmiineae</taxon>
        <taxon>Mycenaceae</taxon>
        <taxon>Mycena</taxon>
    </lineage>
</organism>
<keyword evidence="1" id="KW-0472">Membrane</keyword>
<accession>A0AAD6YQX5</accession>
<feature type="transmembrane region" description="Helical" evidence="1">
    <location>
        <begin position="386"/>
        <end position="407"/>
    </location>
</feature>
<feature type="transmembrane region" description="Helical" evidence="1">
    <location>
        <begin position="355"/>
        <end position="374"/>
    </location>
</feature>
<keyword evidence="4" id="KW-1185">Reference proteome</keyword>
<dbReference type="Gene3D" id="3.40.50.300">
    <property type="entry name" value="P-loop containing nucleotide triphosphate hydrolases"/>
    <property type="match status" value="1"/>
</dbReference>
<dbReference type="Pfam" id="PF01926">
    <property type="entry name" value="MMR_HSR1"/>
    <property type="match status" value="1"/>
</dbReference>
<dbReference type="EMBL" id="JARJCW010000003">
    <property type="protein sequence ID" value="KAJ7226791.1"/>
    <property type="molecule type" value="Genomic_DNA"/>
</dbReference>
<protein>
    <recommendedName>
        <fullName evidence="2">G domain-containing protein</fullName>
    </recommendedName>
</protein>
<dbReference type="InterPro" id="IPR006073">
    <property type="entry name" value="GTP-bd"/>
</dbReference>
<name>A0AAD6YQX5_9AGAR</name>
<evidence type="ECO:0000313" key="4">
    <source>
        <dbReference type="Proteomes" id="UP001219525"/>
    </source>
</evidence>
<reference evidence="3" key="1">
    <citation type="submission" date="2023-03" db="EMBL/GenBank/DDBJ databases">
        <title>Massive genome expansion in bonnet fungi (Mycena s.s.) driven by repeated elements and novel gene families across ecological guilds.</title>
        <authorList>
            <consortium name="Lawrence Berkeley National Laboratory"/>
            <person name="Harder C.B."/>
            <person name="Miyauchi S."/>
            <person name="Viragh M."/>
            <person name="Kuo A."/>
            <person name="Thoen E."/>
            <person name="Andreopoulos B."/>
            <person name="Lu D."/>
            <person name="Skrede I."/>
            <person name="Drula E."/>
            <person name="Henrissat B."/>
            <person name="Morin E."/>
            <person name="Kohler A."/>
            <person name="Barry K."/>
            <person name="LaButti K."/>
            <person name="Morin E."/>
            <person name="Salamov A."/>
            <person name="Lipzen A."/>
            <person name="Mereny Z."/>
            <person name="Hegedus B."/>
            <person name="Baldrian P."/>
            <person name="Stursova M."/>
            <person name="Weitz H."/>
            <person name="Taylor A."/>
            <person name="Grigoriev I.V."/>
            <person name="Nagy L.G."/>
            <person name="Martin F."/>
            <person name="Kauserud H."/>
        </authorList>
    </citation>
    <scope>NUCLEOTIDE SEQUENCE</scope>
    <source>
        <strain evidence="3">9144</strain>
    </source>
</reference>
<evidence type="ECO:0000256" key="1">
    <source>
        <dbReference type="SAM" id="Phobius"/>
    </source>
</evidence>
<proteinExistence type="predicted"/>
<dbReference type="SUPFAM" id="SSF52540">
    <property type="entry name" value="P-loop containing nucleoside triphosphate hydrolases"/>
    <property type="match status" value="1"/>
</dbReference>
<evidence type="ECO:0000259" key="2">
    <source>
        <dbReference type="Pfam" id="PF01926"/>
    </source>
</evidence>
<keyword evidence="1" id="KW-1133">Transmembrane helix</keyword>
<dbReference type="GO" id="GO:0005525">
    <property type="term" value="F:GTP binding"/>
    <property type="evidence" value="ECO:0007669"/>
    <property type="project" value="InterPro"/>
</dbReference>
<comment type="caution">
    <text evidence="3">The sequence shown here is derived from an EMBL/GenBank/DDBJ whole genome shotgun (WGS) entry which is preliminary data.</text>
</comment>
<dbReference type="AlphaFoldDB" id="A0AAD6YQX5"/>
<gene>
    <name evidence="3" type="ORF">GGX14DRAFT_693003</name>
</gene>
<feature type="domain" description="G" evidence="2">
    <location>
        <begin position="22"/>
        <end position="146"/>
    </location>
</feature>
<dbReference type="Proteomes" id="UP001219525">
    <property type="component" value="Unassembled WGS sequence"/>
</dbReference>
<evidence type="ECO:0000313" key="3">
    <source>
        <dbReference type="EMBL" id="KAJ7226791.1"/>
    </source>
</evidence>
<keyword evidence="1" id="KW-0812">Transmembrane</keyword>
<sequence length="476" mass="53492">MEDAQQLRPTTDEILAECPRFRILVVGRSGVGKSSLINHAFGVDLATVSSKRRGKSTIEKEITSTHNDRFVLHDSMGFEPGNTKTFETAKKFLESRGEKVPLKERVHAIWLCIQVPHADSRVFETGDEQFLELAATVKVPVVVVFTQFDTLYSRMEEELTDEEMELPDEDIQQLCSQRADAEFKKICVQPLERMDSTLRHARTSGLGENTKPDRPALTALITTTQDLLDGLGGESRDTVWLVSAMAQRASARAKINSSIEIGMKKYWRGIASSTKFSGLKLEKCLETIHSDIITAWNFSDPEGLLRDKPFLDQVQTVTQLVVPGTTNARSWFTNVERLQTLMGIGTSIASVTHPILFPVVAAIGLSVMFVKWIANVYTQTPEVLRLFMGYIVDLTLVLDQLFLVIVARSPPRVLTTEDINVALEKFKNSVMENVHREIREYANKATFSDIIRSNRAEEKIAELINNHRAKRAEPES</sequence>